<dbReference type="RefSeq" id="WP_303546529.1">
    <property type="nucleotide sequence ID" value="NZ_JAUOTP010000012.1"/>
</dbReference>
<protein>
    <submittedName>
        <fullName evidence="3">Molybdopterin-dependent oxidoreductase</fullName>
    </submittedName>
</protein>
<feature type="transmembrane region" description="Helical" evidence="1">
    <location>
        <begin position="16"/>
        <end position="34"/>
    </location>
</feature>
<accession>A0ABT8YED3</accession>
<dbReference type="PANTHER" id="PTHR47495">
    <property type="entry name" value="ALDEHYDE DEHYDROGENASE"/>
    <property type="match status" value="1"/>
</dbReference>
<dbReference type="SUPFAM" id="SSF56003">
    <property type="entry name" value="Molybdenum cofactor-binding domain"/>
    <property type="match status" value="2"/>
</dbReference>
<keyword evidence="1" id="KW-0812">Transmembrane</keyword>
<evidence type="ECO:0000256" key="1">
    <source>
        <dbReference type="SAM" id="Phobius"/>
    </source>
</evidence>
<feature type="domain" description="Aldehyde oxidase/xanthine dehydrogenase a/b hammerhead" evidence="2">
    <location>
        <begin position="240"/>
        <end position="318"/>
    </location>
</feature>
<reference evidence="3" key="1">
    <citation type="submission" date="2023-07" db="EMBL/GenBank/DDBJ databases">
        <authorList>
            <person name="Kim M."/>
        </authorList>
    </citation>
    <scope>NUCLEOTIDE SEQUENCE</scope>
    <source>
        <strain evidence="3">BIUV-7</strain>
    </source>
</reference>
<dbReference type="InterPro" id="IPR006311">
    <property type="entry name" value="TAT_signal"/>
</dbReference>
<dbReference type="InterPro" id="IPR052516">
    <property type="entry name" value="N-heterocyclic_Hydroxylase"/>
</dbReference>
<organism evidence="3 4">
    <name type="scientific">Sphingomonas natans</name>
    <dbReference type="NCBI Taxonomy" id="3063330"/>
    <lineage>
        <taxon>Bacteria</taxon>
        <taxon>Pseudomonadati</taxon>
        <taxon>Pseudomonadota</taxon>
        <taxon>Alphaproteobacteria</taxon>
        <taxon>Sphingomonadales</taxon>
        <taxon>Sphingomonadaceae</taxon>
        <taxon>Sphingomonas</taxon>
    </lineage>
</organism>
<dbReference type="SMART" id="SM01008">
    <property type="entry name" value="Ald_Xan_dh_C"/>
    <property type="match status" value="1"/>
</dbReference>
<dbReference type="InterPro" id="IPR036856">
    <property type="entry name" value="Ald_Oxase/Xan_DH_a/b_sf"/>
</dbReference>
<comment type="caution">
    <text evidence="3">The sequence shown here is derived from an EMBL/GenBank/DDBJ whole genome shotgun (WGS) entry which is preliminary data.</text>
</comment>
<dbReference type="PROSITE" id="PS51318">
    <property type="entry name" value="TAT"/>
    <property type="match status" value="1"/>
</dbReference>
<keyword evidence="4" id="KW-1185">Reference proteome</keyword>
<dbReference type="InterPro" id="IPR012368">
    <property type="entry name" value="OxRdtase_Mopterin-bd_su_IorB"/>
</dbReference>
<dbReference type="Pfam" id="PF02738">
    <property type="entry name" value="MoCoBD_1"/>
    <property type="match status" value="1"/>
</dbReference>
<dbReference type="Gene3D" id="3.90.1170.50">
    <property type="entry name" value="Aldehyde oxidase/xanthine dehydrogenase, a/b hammerhead"/>
    <property type="match status" value="1"/>
</dbReference>
<evidence type="ECO:0000313" key="4">
    <source>
        <dbReference type="Proteomes" id="UP001169764"/>
    </source>
</evidence>
<evidence type="ECO:0000259" key="2">
    <source>
        <dbReference type="SMART" id="SM01008"/>
    </source>
</evidence>
<dbReference type="Proteomes" id="UP001169764">
    <property type="component" value="Unassembled WGS sequence"/>
</dbReference>
<name>A0ABT8YED3_9SPHN</name>
<dbReference type="Pfam" id="PF20256">
    <property type="entry name" value="MoCoBD_2"/>
    <property type="match status" value="2"/>
</dbReference>
<dbReference type="InterPro" id="IPR037165">
    <property type="entry name" value="AldOxase/xan_DH_Mopterin-bd_sf"/>
</dbReference>
<proteinExistence type="predicted"/>
<dbReference type="InterPro" id="IPR046867">
    <property type="entry name" value="AldOxase/xan_DH_MoCoBD2"/>
</dbReference>
<dbReference type="SUPFAM" id="SSF54665">
    <property type="entry name" value="CO dehydrogenase molybdoprotein N-domain-like"/>
    <property type="match status" value="1"/>
</dbReference>
<keyword evidence="1" id="KW-0472">Membrane</keyword>
<gene>
    <name evidence="3" type="ORF">Q4F19_20270</name>
</gene>
<keyword evidence="1" id="KW-1133">Transmembrane helix</keyword>
<dbReference type="InterPro" id="IPR000674">
    <property type="entry name" value="Ald_Oxase/Xan_DH_a/b"/>
</dbReference>
<dbReference type="InterPro" id="IPR008274">
    <property type="entry name" value="AldOxase/xan_DH_MoCoBD1"/>
</dbReference>
<sequence length="739" mass="76720">MAPPVRPSRKGLDRRTLLIGGGAGVGLALAWGVWPRTYAPNLVAGPGETIVDAFLKIGSDGRVTVIVPQAEMGQGVWTALPQILADELGADWRQIGVEPAPINPVYANTLLLEEAVTEQAPAFLAGAGRWAAREFATREALMMTAGSSSIRGFEQRFREAGAAARILLCMAAGKRLGADWRACDTEAGFVVRGEDRFRFGELAAEAVGFAPPSPLPLRKPGEGKLSGQSVPRLDLPAKVDGTMRFAGDVRLPNMAFASIRHGPLGDTTLGAIDEKAARAVPGVVGIVRRPGWVAVLADNWWAADRAVDALGAKFATRGTLPGAVHVAGALDRALADGGKRLVAIGDADAALGAVPSLAADYAVPLAAHAPIEPLVATARATSRRIEIWVPTQAQGLTRRAVAQATGLSEDAVTVYPMPVGGGFGRKVENDAAVEAALLSIEARRPIQLLWSRGEELQRARHRPPAKARLKAKLAGGRIAAWSATVATPSAMGEMGKRLTGYGGGGGAELGAIDGARPPYAIPAVAIAHAPADIGIETGMWRSVAHSYTAFFGESFMDELAAAAGSDPLSFRMAQLGGAPRLARCLTRATAAGGWSGEAQSGQGLAIHSAFGSHIALLAEASVEEDAIRVSRLVVAVDCGRIINPDIVRQQIEGGLIWGLAAALGDAITYTAGIVDQRSIAALHLPLLADTPEIVIELIESREAPGGVAELAVPVVAPALANALASVTGKRLRQLPLTLA</sequence>
<dbReference type="PANTHER" id="PTHR47495:SF1">
    <property type="entry name" value="BLL3820 PROTEIN"/>
    <property type="match status" value="1"/>
</dbReference>
<dbReference type="EMBL" id="JAUOTP010000012">
    <property type="protein sequence ID" value="MDO6416731.1"/>
    <property type="molecule type" value="Genomic_DNA"/>
</dbReference>
<evidence type="ECO:0000313" key="3">
    <source>
        <dbReference type="EMBL" id="MDO6416731.1"/>
    </source>
</evidence>
<dbReference type="PIRSF" id="PIRSF036389">
    <property type="entry name" value="IOR_B"/>
    <property type="match status" value="1"/>
</dbReference>
<dbReference type="Gene3D" id="3.30.365.10">
    <property type="entry name" value="Aldehyde oxidase/xanthine dehydrogenase, molybdopterin binding domain"/>
    <property type="match status" value="4"/>
</dbReference>